<comment type="similarity">
    <text evidence="2">Belongs to the prenylcysteine oxidase family.</text>
</comment>
<dbReference type="InterPro" id="IPR036188">
    <property type="entry name" value="FAD/NAD-bd_sf"/>
</dbReference>
<proteinExistence type="inferred from homology"/>
<reference evidence="10 11" key="1">
    <citation type="journal article" date="2018" name="Evol. Lett.">
        <title>Horizontal gene cluster transfer increased hallucinogenic mushroom diversity.</title>
        <authorList>
            <person name="Reynolds H.T."/>
            <person name="Vijayakumar V."/>
            <person name="Gluck-Thaler E."/>
            <person name="Korotkin H.B."/>
            <person name="Matheny P.B."/>
            <person name="Slot J.C."/>
        </authorList>
    </citation>
    <scope>NUCLEOTIDE SEQUENCE [LARGE SCALE GENOMIC DNA]</scope>
    <source>
        <strain evidence="10 11">2629</strain>
    </source>
</reference>
<dbReference type="Proteomes" id="UP000284842">
    <property type="component" value="Unassembled WGS sequence"/>
</dbReference>
<evidence type="ECO:0000256" key="3">
    <source>
        <dbReference type="ARBA" id="ARBA00022630"/>
    </source>
</evidence>
<comment type="caution">
    <text evidence="10">The sequence shown here is derived from an EMBL/GenBank/DDBJ whole genome shotgun (WGS) entry which is preliminary data.</text>
</comment>
<dbReference type="SUPFAM" id="SSF51905">
    <property type="entry name" value="FAD/NAD(P)-binding domain"/>
    <property type="match status" value="1"/>
</dbReference>
<dbReference type="InterPro" id="IPR017046">
    <property type="entry name" value="Prenylcysteine_Oxase1"/>
</dbReference>
<evidence type="ECO:0000256" key="2">
    <source>
        <dbReference type="ARBA" id="ARBA00009967"/>
    </source>
</evidence>
<dbReference type="InterPro" id="IPR010795">
    <property type="entry name" value="Prenylcys_lyase"/>
</dbReference>
<evidence type="ECO:0000259" key="9">
    <source>
        <dbReference type="Pfam" id="PF07156"/>
    </source>
</evidence>
<evidence type="ECO:0000256" key="5">
    <source>
        <dbReference type="ARBA" id="ARBA00022827"/>
    </source>
</evidence>
<feature type="chain" id="PRO_5019126959" description="Prenylcysteine lyase domain-containing protein" evidence="8">
    <location>
        <begin position="24"/>
        <end position="511"/>
    </location>
</feature>
<sequence length="511" mass="57550">MHFFLQKLSLSIALLAILHSARLFDILPALNYISGRQLSVNDPQTTGLPFNVAIIGAGAGGSSSAFWISKAMNRSDLNISIDIFEQSSYIGGRSFSVNQTVHSVFSGQISVELGAHLFEDGHRNMWRAASEFNLPVDVAQIQSIYTWNGLKLQHFCTSFNCFVDYLWNYGYRLLSPGSGDRSARRVAAKFAEFYHANFTMWDRHGQLIDRLGLLTLLTSKSLDHFLEVGTPRLLVDDLFLPLLGYTHSPTHALQSVFQMTPHPHYQIPGGTRRVFEEFIQASSASVMLNTTVKSIEKSADARRWRVNTANTSGEYDAVIIAAPFHQTNMTSPEEVSAQVPLVSYETVHVTVVVTRSPYVNTTFPASQSQDEDMSDVMMGKEDKRRGDFSSLTHWRYAGQVWVVTIKSRSSLSDDWLSRAFAHDVEHVYRQKWEHPVQAPTVDFSPIRLEQGLYYLNGFESVVSSMETQIVASLNLVNLLLHDFFKVDVCGPTTREKFQGTNRRHFVAGWDC</sequence>
<dbReference type="AlphaFoldDB" id="A0A409WE44"/>
<keyword evidence="3" id="KW-0285">Flavoprotein</keyword>
<dbReference type="PANTHER" id="PTHR15944">
    <property type="entry name" value="FARNESYLCYSTEINE LYASE"/>
    <property type="match status" value="1"/>
</dbReference>
<keyword evidence="5" id="KW-0274">FAD</keyword>
<protein>
    <recommendedName>
        <fullName evidence="9">Prenylcysteine lyase domain-containing protein</fullName>
    </recommendedName>
</protein>
<organism evidence="10 11">
    <name type="scientific">Panaeolus cyanescens</name>
    <dbReference type="NCBI Taxonomy" id="181874"/>
    <lineage>
        <taxon>Eukaryota</taxon>
        <taxon>Fungi</taxon>
        <taxon>Dikarya</taxon>
        <taxon>Basidiomycota</taxon>
        <taxon>Agaricomycotina</taxon>
        <taxon>Agaricomycetes</taxon>
        <taxon>Agaricomycetidae</taxon>
        <taxon>Agaricales</taxon>
        <taxon>Agaricineae</taxon>
        <taxon>Galeropsidaceae</taxon>
        <taxon>Panaeolus</taxon>
    </lineage>
</organism>
<evidence type="ECO:0000256" key="7">
    <source>
        <dbReference type="ARBA" id="ARBA00023180"/>
    </source>
</evidence>
<keyword evidence="7" id="KW-0325">Glycoprotein</keyword>
<evidence type="ECO:0000256" key="4">
    <source>
        <dbReference type="ARBA" id="ARBA00022729"/>
    </source>
</evidence>
<evidence type="ECO:0000313" key="11">
    <source>
        <dbReference type="Proteomes" id="UP000284842"/>
    </source>
</evidence>
<feature type="domain" description="Prenylcysteine lyase" evidence="9">
    <location>
        <begin position="164"/>
        <end position="483"/>
    </location>
</feature>
<comment type="cofactor">
    <cofactor evidence="1">
        <name>FAD</name>
        <dbReference type="ChEBI" id="CHEBI:57692"/>
    </cofactor>
</comment>
<dbReference type="GO" id="GO:0030328">
    <property type="term" value="P:prenylcysteine catabolic process"/>
    <property type="evidence" value="ECO:0007669"/>
    <property type="project" value="InterPro"/>
</dbReference>
<dbReference type="PANTHER" id="PTHR15944:SF0">
    <property type="entry name" value="PRENYLCYSTEINE LYASE DOMAIN-CONTAINING PROTEIN"/>
    <property type="match status" value="1"/>
</dbReference>
<keyword evidence="4 8" id="KW-0732">Signal</keyword>
<evidence type="ECO:0000256" key="8">
    <source>
        <dbReference type="SAM" id="SignalP"/>
    </source>
</evidence>
<keyword evidence="6" id="KW-0560">Oxidoreductase</keyword>
<dbReference type="Gene3D" id="3.50.50.60">
    <property type="entry name" value="FAD/NAD(P)-binding domain"/>
    <property type="match status" value="2"/>
</dbReference>
<keyword evidence="11" id="KW-1185">Reference proteome</keyword>
<dbReference type="Gene3D" id="3.90.660.10">
    <property type="match status" value="1"/>
</dbReference>
<dbReference type="GO" id="GO:0001735">
    <property type="term" value="F:prenylcysteine oxidase activity"/>
    <property type="evidence" value="ECO:0007669"/>
    <property type="project" value="InterPro"/>
</dbReference>
<name>A0A409WE44_9AGAR</name>
<dbReference type="Pfam" id="PF13450">
    <property type="entry name" value="NAD_binding_8"/>
    <property type="match status" value="1"/>
</dbReference>
<dbReference type="InParanoid" id="A0A409WE44"/>
<dbReference type="EMBL" id="NHTK01005533">
    <property type="protein sequence ID" value="PPQ76784.1"/>
    <property type="molecule type" value="Genomic_DNA"/>
</dbReference>
<dbReference type="Pfam" id="PF07156">
    <property type="entry name" value="Prenylcys_lyase"/>
    <property type="match status" value="1"/>
</dbReference>
<evidence type="ECO:0000313" key="10">
    <source>
        <dbReference type="EMBL" id="PPQ76784.1"/>
    </source>
</evidence>
<accession>A0A409WE44</accession>
<dbReference type="GO" id="GO:0030327">
    <property type="term" value="P:prenylated protein catabolic process"/>
    <property type="evidence" value="ECO:0007669"/>
    <property type="project" value="TreeGrafter"/>
</dbReference>
<evidence type="ECO:0000256" key="1">
    <source>
        <dbReference type="ARBA" id="ARBA00001974"/>
    </source>
</evidence>
<dbReference type="OrthoDB" id="437369at2759"/>
<feature type="signal peptide" evidence="8">
    <location>
        <begin position="1"/>
        <end position="23"/>
    </location>
</feature>
<evidence type="ECO:0000256" key="6">
    <source>
        <dbReference type="ARBA" id="ARBA00023002"/>
    </source>
</evidence>
<gene>
    <name evidence="10" type="ORF">CVT24_011340</name>
</gene>